<dbReference type="WBParaSite" id="EgrG_000975300">
    <property type="protein sequence ID" value="EgrG_000975300"/>
    <property type="gene ID" value="EgrG_000975300"/>
</dbReference>
<organism evidence="1">
    <name type="scientific">Echinococcus granulosus</name>
    <name type="common">Hydatid tapeworm</name>
    <dbReference type="NCBI Taxonomy" id="6210"/>
    <lineage>
        <taxon>Eukaryota</taxon>
        <taxon>Metazoa</taxon>
        <taxon>Spiralia</taxon>
        <taxon>Lophotrochozoa</taxon>
        <taxon>Platyhelminthes</taxon>
        <taxon>Cestoda</taxon>
        <taxon>Eucestoda</taxon>
        <taxon>Cyclophyllidea</taxon>
        <taxon>Taeniidae</taxon>
        <taxon>Echinococcus</taxon>
        <taxon>Echinococcus granulosus group</taxon>
    </lineage>
</organism>
<gene>
    <name evidence="1" type="ORF">EgrG_000975300</name>
</gene>
<sequence>MGAPVRPQAYLPSFSTRVILNSTLHCLSLQHYSFFDIRRLEYLTGRCLIWPYALAMGLFQSPAIRVLTSGVCRYPLCPIRTSGTTWAL</sequence>
<reference evidence="1" key="2">
    <citation type="submission" date="2014-06" db="EMBL/GenBank/DDBJ databases">
        <authorList>
            <person name="Aslett M."/>
        </authorList>
    </citation>
    <scope>NUCLEOTIDE SEQUENCE</scope>
</reference>
<proteinExistence type="predicted"/>
<accession>A0A068WBE7</accession>
<dbReference type="Proteomes" id="UP000492820">
    <property type="component" value="Unassembled WGS sequence"/>
</dbReference>
<protein>
    <submittedName>
        <fullName evidence="1 3">Uncharacterized protein</fullName>
    </submittedName>
</protein>
<reference evidence="1 2" key="1">
    <citation type="journal article" date="2013" name="Nature">
        <title>The genomes of four tapeworm species reveal adaptations to parasitism.</title>
        <authorList>
            <person name="Tsai I.J."/>
            <person name="Zarowiecki M."/>
            <person name="Holroyd N."/>
            <person name="Garciarrubio A."/>
            <person name="Sanchez-Flores A."/>
            <person name="Brooks K.L."/>
            <person name="Tracey A."/>
            <person name="Bobes R.J."/>
            <person name="Fragoso G."/>
            <person name="Sciutto E."/>
            <person name="Aslett M."/>
            <person name="Beasley H."/>
            <person name="Bennett H.M."/>
            <person name="Cai J."/>
            <person name="Camicia F."/>
            <person name="Clark R."/>
            <person name="Cucher M."/>
            <person name="De Silva N."/>
            <person name="Day T.A."/>
            <person name="Deplazes P."/>
            <person name="Estrada K."/>
            <person name="Fernandez C."/>
            <person name="Holland P.W."/>
            <person name="Hou J."/>
            <person name="Hu S."/>
            <person name="Huckvale T."/>
            <person name="Hung S.S."/>
            <person name="Kamenetzky L."/>
            <person name="Keane J.A."/>
            <person name="Kiss F."/>
            <person name="Koziol U."/>
            <person name="Lambert O."/>
            <person name="Liu K."/>
            <person name="Luo X."/>
            <person name="Luo Y."/>
            <person name="Macchiaroli N."/>
            <person name="Nichol S."/>
            <person name="Paps J."/>
            <person name="Parkinson J."/>
            <person name="Pouchkina-Stantcheva N."/>
            <person name="Riddiford N."/>
            <person name="Rosenzvit M."/>
            <person name="Salinas G."/>
            <person name="Wasmuth J.D."/>
            <person name="Zamanian M."/>
            <person name="Zheng Y."/>
            <person name="Cai X."/>
            <person name="Soberon X."/>
            <person name="Olson P.D."/>
            <person name="Laclette J.P."/>
            <person name="Brehm K."/>
            <person name="Berriman M."/>
            <person name="Garciarrubio A."/>
            <person name="Bobes R.J."/>
            <person name="Fragoso G."/>
            <person name="Sanchez-Flores A."/>
            <person name="Estrada K."/>
            <person name="Cevallos M.A."/>
            <person name="Morett E."/>
            <person name="Gonzalez V."/>
            <person name="Portillo T."/>
            <person name="Ochoa-Leyva A."/>
            <person name="Jose M.V."/>
            <person name="Sciutto E."/>
            <person name="Landa A."/>
            <person name="Jimenez L."/>
            <person name="Valdes V."/>
            <person name="Carrero J.C."/>
            <person name="Larralde C."/>
            <person name="Morales-Montor J."/>
            <person name="Limon-Lason J."/>
            <person name="Soberon X."/>
            <person name="Laclette J.P."/>
        </authorList>
    </citation>
    <scope>NUCLEOTIDE SEQUENCE [LARGE SCALE GENOMIC DNA]</scope>
</reference>
<dbReference type="EMBL" id="LK028577">
    <property type="protein sequence ID" value="CDS17030.1"/>
    <property type="molecule type" value="Genomic_DNA"/>
</dbReference>
<name>A0A068WBE7_ECHGR</name>
<evidence type="ECO:0000313" key="3">
    <source>
        <dbReference type="WBParaSite" id="EgrG_000975300"/>
    </source>
</evidence>
<evidence type="ECO:0000313" key="1">
    <source>
        <dbReference type="EMBL" id="CDS17030.1"/>
    </source>
</evidence>
<evidence type="ECO:0000313" key="2">
    <source>
        <dbReference type="Proteomes" id="UP000492820"/>
    </source>
</evidence>
<reference evidence="3" key="3">
    <citation type="submission" date="2020-10" db="UniProtKB">
        <authorList>
            <consortium name="WormBaseParasite"/>
        </authorList>
    </citation>
    <scope>IDENTIFICATION</scope>
</reference>
<dbReference type="AlphaFoldDB" id="A0A068WBE7"/>